<evidence type="ECO:0000313" key="1">
    <source>
        <dbReference type="EMBL" id="VDN27611.1"/>
    </source>
</evidence>
<dbReference type="GO" id="GO:0005634">
    <property type="term" value="C:nucleus"/>
    <property type="evidence" value="ECO:0007669"/>
    <property type="project" value="TreeGrafter"/>
</dbReference>
<name>A0A183E5Q8_9BILA</name>
<dbReference type="Gene3D" id="2.130.10.10">
    <property type="entry name" value="YVTN repeat-like/Quinoprotein amine dehydrogenase"/>
    <property type="match status" value="1"/>
</dbReference>
<dbReference type="GO" id="GO:0006335">
    <property type="term" value="P:DNA replication-dependent chromatin assembly"/>
    <property type="evidence" value="ECO:0007669"/>
    <property type="project" value="InterPro"/>
</dbReference>
<protein>
    <submittedName>
        <fullName evidence="3">ANAPC4_WD40 domain-containing protein</fullName>
    </submittedName>
</protein>
<reference evidence="1 2" key="2">
    <citation type="submission" date="2018-11" db="EMBL/GenBank/DDBJ databases">
        <authorList>
            <consortium name="Pathogen Informatics"/>
        </authorList>
    </citation>
    <scope>NUCLEOTIDE SEQUENCE [LARGE SCALE GENOMIC DNA]</scope>
</reference>
<accession>A0A183E5Q8</accession>
<dbReference type="EMBL" id="UYRT01083557">
    <property type="protein sequence ID" value="VDN27611.1"/>
    <property type="molecule type" value="Genomic_DNA"/>
</dbReference>
<evidence type="ECO:0000313" key="3">
    <source>
        <dbReference type="WBParaSite" id="GPUH_0001632101-mRNA-1"/>
    </source>
</evidence>
<proteinExistence type="predicted"/>
<evidence type="ECO:0000313" key="2">
    <source>
        <dbReference type="Proteomes" id="UP000271098"/>
    </source>
</evidence>
<dbReference type="OrthoDB" id="71227at2759"/>
<dbReference type="InterPro" id="IPR045145">
    <property type="entry name" value="PTHR15271"/>
</dbReference>
<dbReference type="InterPro" id="IPR036322">
    <property type="entry name" value="WD40_repeat_dom_sf"/>
</dbReference>
<dbReference type="AlphaFoldDB" id="A0A183E5Q8"/>
<dbReference type="SUPFAM" id="SSF50978">
    <property type="entry name" value="WD40 repeat-like"/>
    <property type="match status" value="1"/>
</dbReference>
<dbReference type="GO" id="GO:0006334">
    <property type="term" value="P:nucleosome assembly"/>
    <property type="evidence" value="ECO:0007669"/>
    <property type="project" value="TreeGrafter"/>
</dbReference>
<sequence length="90" mass="10311">MVWAVLTKDSVSFFDSQSFRCFAYITNMHYDWLCDIAWTHDGRALLVASMEGYVSVIRFSEGALGEEYVGPLVRLSPPVFEEPKKQKRGE</sequence>
<dbReference type="InterPro" id="IPR015943">
    <property type="entry name" value="WD40/YVTN_repeat-like_dom_sf"/>
</dbReference>
<dbReference type="GO" id="GO:0033186">
    <property type="term" value="C:CAF-1 complex"/>
    <property type="evidence" value="ECO:0007669"/>
    <property type="project" value="TreeGrafter"/>
</dbReference>
<dbReference type="Proteomes" id="UP000271098">
    <property type="component" value="Unassembled WGS sequence"/>
</dbReference>
<gene>
    <name evidence="1" type="ORF">GPUH_LOCUS16297</name>
</gene>
<keyword evidence="2" id="KW-1185">Reference proteome</keyword>
<dbReference type="WBParaSite" id="GPUH_0001632101-mRNA-1">
    <property type="protein sequence ID" value="GPUH_0001632101-mRNA-1"/>
    <property type="gene ID" value="GPUH_0001632101"/>
</dbReference>
<organism evidence="3">
    <name type="scientific">Gongylonema pulchrum</name>
    <dbReference type="NCBI Taxonomy" id="637853"/>
    <lineage>
        <taxon>Eukaryota</taxon>
        <taxon>Metazoa</taxon>
        <taxon>Ecdysozoa</taxon>
        <taxon>Nematoda</taxon>
        <taxon>Chromadorea</taxon>
        <taxon>Rhabditida</taxon>
        <taxon>Spirurina</taxon>
        <taxon>Spiruromorpha</taxon>
        <taxon>Spiruroidea</taxon>
        <taxon>Gongylonematidae</taxon>
        <taxon>Gongylonema</taxon>
    </lineage>
</organism>
<reference evidence="3" key="1">
    <citation type="submission" date="2016-06" db="UniProtKB">
        <authorList>
            <consortium name="WormBaseParasite"/>
        </authorList>
    </citation>
    <scope>IDENTIFICATION</scope>
</reference>
<dbReference type="PANTHER" id="PTHR15271">
    <property type="entry name" value="CHROMATIN ASSEMBLY FACTOR 1 SUBUNIT B"/>
    <property type="match status" value="1"/>
</dbReference>
<dbReference type="PANTHER" id="PTHR15271:SF4">
    <property type="entry name" value="CHROMATIN ASSEMBLY FACTOR 1 SUBUNIT B"/>
    <property type="match status" value="1"/>
</dbReference>